<dbReference type="STRING" id="36818.BGK67_30420"/>
<dbReference type="PANTHER" id="PTHR30466">
    <property type="entry name" value="FLAVIN REDUCTASE"/>
    <property type="match status" value="1"/>
</dbReference>
<dbReference type="GO" id="GO:0010181">
    <property type="term" value="F:FMN binding"/>
    <property type="evidence" value="ECO:0007669"/>
    <property type="project" value="InterPro"/>
</dbReference>
<evidence type="ECO:0000259" key="2">
    <source>
        <dbReference type="SMART" id="SM00903"/>
    </source>
</evidence>
<gene>
    <name evidence="3" type="ORF">BGK67_30420</name>
</gene>
<evidence type="ECO:0000256" key="1">
    <source>
        <dbReference type="ARBA" id="ARBA00023002"/>
    </source>
</evidence>
<feature type="domain" description="Flavin reductase like" evidence="2">
    <location>
        <begin position="18"/>
        <end position="165"/>
    </location>
</feature>
<dbReference type="InterPro" id="IPR002563">
    <property type="entry name" value="Flavin_Rdtase-like_dom"/>
</dbReference>
<organism evidence="3 4">
    <name type="scientific">Streptomyces subrutilus</name>
    <dbReference type="NCBI Taxonomy" id="36818"/>
    <lineage>
        <taxon>Bacteria</taxon>
        <taxon>Bacillati</taxon>
        <taxon>Actinomycetota</taxon>
        <taxon>Actinomycetes</taxon>
        <taxon>Kitasatosporales</taxon>
        <taxon>Streptomycetaceae</taxon>
        <taxon>Streptomyces</taxon>
    </lineage>
</organism>
<dbReference type="GO" id="GO:0042602">
    <property type="term" value="F:riboflavin reductase (NADPH) activity"/>
    <property type="evidence" value="ECO:0007669"/>
    <property type="project" value="TreeGrafter"/>
</dbReference>
<dbReference type="InterPro" id="IPR050268">
    <property type="entry name" value="NADH-dep_flavin_reductase"/>
</dbReference>
<evidence type="ECO:0000313" key="4">
    <source>
        <dbReference type="Proteomes" id="UP000095705"/>
    </source>
</evidence>
<dbReference type="EMBL" id="MEHK01000001">
    <property type="protein sequence ID" value="OEJ35061.1"/>
    <property type="molecule type" value="Genomic_DNA"/>
</dbReference>
<dbReference type="Proteomes" id="UP000095705">
    <property type="component" value="Unassembled WGS sequence"/>
</dbReference>
<evidence type="ECO:0000313" key="3">
    <source>
        <dbReference type="EMBL" id="OEJ35061.1"/>
    </source>
</evidence>
<dbReference type="SMART" id="SM00903">
    <property type="entry name" value="Flavin_Reduct"/>
    <property type="match status" value="1"/>
</dbReference>
<dbReference type="AlphaFoldDB" id="A0A1E5PZW7"/>
<protein>
    <submittedName>
        <fullName evidence="3">Flavin oxidoreductase</fullName>
    </submittedName>
</protein>
<accession>A0A1E5PZW7</accession>
<sequence length="170" mass="18592">MRRQGLIVGKLDAFTEVLDYPMYVVTTAAGDQRAGCLVGFASQCSIDPPRFMVWLSKANRTYRIARQASHLAVHTLRKDQKRTADLFGSRTGDDDVDKFADIAWRPSPHGASPLLDDACAWFVGRIEELIDGGDHVGFLLSPVEQSPPGPTRPPLLLLGDVQDLTPGHPA</sequence>
<dbReference type="Pfam" id="PF01613">
    <property type="entry name" value="Flavin_Reduct"/>
    <property type="match status" value="1"/>
</dbReference>
<proteinExistence type="predicted"/>
<dbReference type="Gene3D" id="2.30.110.10">
    <property type="entry name" value="Electron Transport, Fmn-binding Protein, Chain A"/>
    <property type="match status" value="1"/>
</dbReference>
<dbReference type="SUPFAM" id="SSF50475">
    <property type="entry name" value="FMN-binding split barrel"/>
    <property type="match status" value="1"/>
</dbReference>
<keyword evidence="4" id="KW-1185">Reference proteome</keyword>
<dbReference type="PANTHER" id="PTHR30466:SF15">
    <property type="entry name" value="POSSIBLE OXIDOREDUCTASE"/>
    <property type="match status" value="1"/>
</dbReference>
<reference evidence="3 4" key="1">
    <citation type="submission" date="2016-08" db="EMBL/GenBank/DDBJ databases">
        <title>The complete genome of Streptomyces subrutilus 10-1-1.</title>
        <authorList>
            <person name="Chen X."/>
        </authorList>
    </citation>
    <scope>NUCLEOTIDE SEQUENCE [LARGE SCALE GENOMIC DNA]</scope>
    <source>
        <strain evidence="3 4">10-1-1</strain>
    </source>
</reference>
<dbReference type="InterPro" id="IPR012349">
    <property type="entry name" value="Split_barrel_FMN-bd"/>
</dbReference>
<name>A0A1E5PZW7_9ACTN</name>
<comment type="caution">
    <text evidence="3">The sequence shown here is derived from an EMBL/GenBank/DDBJ whole genome shotgun (WGS) entry which is preliminary data.</text>
</comment>
<keyword evidence="1" id="KW-0560">Oxidoreductase</keyword>